<evidence type="ECO:0000313" key="1">
    <source>
        <dbReference type="EMBL" id="WVT07842.1"/>
    </source>
</evidence>
<evidence type="ECO:0000313" key="2">
    <source>
        <dbReference type="Proteomes" id="UP001432360"/>
    </source>
</evidence>
<gene>
    <name evidence="1" type="ORF">RB548_27155</name>
</gene>
<keyword evidence="1" id="KW-0614">Plasmid</keyword>
<keyword evidence="2" id="KW-1185">Reference proteome</keyword>
<protein>
    <submittedName>
        <fullName evidence="1">Ethanolamine ammonia-lyase reactivating factor EutA</fullName>
    </submittedName>
</protein>
<geneLocation type="plasmid" evidence="1 2">
    <name>pSchITTGS70d</name>
</geneLocation>
<accession>A0ABZ2BN26</accession>
<dbReference type="SUPFAM" id="SSF53067">
    <property type="entry name" value="Actin-like ATPase domain"/>
    <property type="match status" value="1"/>
</dbReference>
<dbReference type="InterPro" id="IPR043129">
    <property type="entry name" value="ATPase_NBD"/>
</dbReference>
<sequence length="523" mass="55803">MVREAGRYDQEDVDGRLIGEAMSEEEEQGGRIFFSNVGRSMELEDEIRLTSVGIDIGSSTSHLAFSRIVLERLDTRYMVVERTLLHQSEVLLTPYAGDNKIDAEALGAFIAEQYEAAGLKPEAIDTGALILTGVAVRRRNARVIGAIFSAQTGKFVVVSAGDGLETTLAAFGSGAVARSGKAGRVLNVDIGGGTSKLAFCEDGAIRHISAIDIGARVIAFAADRRITRIEEAGYYFARRAGVAIELGALLTAEDARRIAASMVDVLFEAMHGGEMRRETADLHRLPPLPAGPAPDIVTISGGVSEFLYTDAEQDFSDLGPLLAVELRQRLANWSPRLERPQQGIRATVVGASQYTVQVSGSTIFVDPLDMLPVRNVPVIKPALVFGEDIDATAIAEAVQEALARLDLSDGESAVAVCYEWEGSASYRRLDAFCGGIVEGLAPILHRGHPLILVGEGDIGGLVGMHCKQEAGIAKLVSIDGIKLDEFDFIDIGAMLETSGAVPVVIKSLVFPSLGLGHEAFDRA</sequence>
<dbReference type="RefSeq" id="WP_331376850.1">
    <property type="nucleotide sequence ID" value="NZ_CP133152.1"/>
</dbReference>
<dbReference type="Pfam" id="PF06277">
    <property type="entry name" value="EutA"/>
    <property type="match status" value="1"/>
</dbReference>
<proteinExistence type="predicted"/>
<organism evidence="1 2">
    <name type="scientific">Sinorhizobium chiapasense</name>
    <dbReference type="NCBI Taxonomy" id="501572"/>
    <lineage>
        <taxon>Bacteria</taxon>
        <taxon>Pseudomonadati</taxon>
        <taxon>Pseudomonadota</taxon>
        <taxon>Alphaproteobacteria</taxon>
        <taxon>Hyphomicrobiales</taxon>
        <taxon>Rhizobiaceae</taxon>
        <taxon>Sinorhizobium/Ensifer group</taxon>
        <taxon>Sinorhizobium</taxon>
    </lineage>
</organism>
<reference evidence="1" key="1">
    <citation type="submission" date="2023-08" db="EMBL/GenBank/DDBJ databases">
        <title>Complete genome sequence of Sinorhizobium chiapanecum ITTG S70 isolated from Acaciella angustissima nodules in Chiapas-Mexico.</title>
        <authorList>
            <person name="Rincon-Rosales R."/>
            <person name="Rogel M.A."/>
            <person name="Rincon-Medina C.I."/>
            <person name="Guerrero G."/>
            <person name="Manzano-Gomez L.A."/>
            <person name="Lopez-Lopez A."/>
            <person name="Rincon Molina F.A."/>
            <person name="Martinez-Romero E."/>
        </authorList>
    </citation>
    <scope>NUCLEOTIDE SEQUENCE</scope>
    <source>
        <strain evidence="1">ITTG S70</strain>
        <plasmid evidence="1">pSchITTGS70d</plasmid>
    </source>
</reference>
<dbReference type="Proteomes" id="UP001432360">
    <property type="component" value="Plasmid pSchITTGS70d"/>
</dbReference>
<dbReference type="InterPro" id="IPR009377">
    <property type="entry name" value="EutA"/>
</dbReference>
<dbReference type="EMBL" id="CP133152">
    <property type="protein sequence ID" value="WVT07842.1"/>
    <property type="molecule type" value="Genomic_DNA"/>
</dbReference>
<name>A0ABZ2BN26_9HYPH</name>